<reference evidence="2" key="1">
    <citation type="journal article" date="2019" name="Int. J. Syst. Evol. Microbiol.">
        <title>The Global Catalogue of Microorganisms (GCM) 10K type strain sequencing project: providing services to taxonomists for standard genome sequencing and annotation.</title>
        <authorList>
            <consortium name="The Broad Institute Genomics Platform"/>
            <consortium name="The Broad Institute Genome Sequencing Center for Infectious Disease"/>
            <person name="Wu L."/>
            <person name="Ma J."/>
        </authorList>
    </citation>
    <scope>NUCLEOTIDE SEQUENCE [LARGE SCALE GENOMIC DNA]</scope>
    <source>
        <strain evidence="2">KCTC 52141</strain>
    </source>
</reference>
<name>A0ABV7HTY2_9GAMM</name>
<dbReference type="RefSeq" id="WP_382417108.1">
    <property type="nucleotide sequence ID" value="NZ_AP031500.1"/>
</dbReference>
<protein>
    <submittedName>
        <fullName evidence="1">DUF4150 domain-containing protein</fullName>
    </submittedName>
</protein>
<sequence length="131" mass="13940">MRTYVYANDQEICCKSVGQDGVAVAAFPDSCWSPPAPGAGPLLIPYPNSNFASNLKKGSTSVCIGNSAVALKDQSYLDKSTGNEPATKNFSQGLSTATIKGKTYFTDWSQDVKIEGLNVCCNMHSTTHNHG</sequence>
<dbReference type="Pfam" id="PF13665">
    <property type="entry name" value="Tox-PAAR-like"/>
    <property type="match status" value="1"/>
</dbReference>
<accession>A0ABV7HTY2</accession>
<proteinExistence type="predicted"/>
<evidence type="ECO:0000313" key="1">
    <source>
        <dbReference type="EMBL" id="MFC3156036.1"/>
    </source>
</evidence>
<dbReference type="Proteomes" id="UP001595548">
    <property type="component" value="Unassembled WGS sequence"/>
</dbReference>
<dbReference type="EMBL" id="JBHRTL010000023">
    <property type="protein sequence ID" value="MFC3156036.1"/>
    <property type="molecule type" value="Genomic_DNA"/>
</dbReference>
<evidence type="ECO:0000313" key="2">
    <source>
        <dbReference type="Proteomes" id="UP001595548"/>
    </source>
</evidence>
<gene>
    <name evidence="1" type="ORF">ACFOEB_12575</name>
</gene>
<comment type="caution">
    <text evidence="1">The sequence shown here is derived from an EMBL/GenBank/DDBJ whole genome shotgun (WGS) entry which is preliminary data.</text>
</comment>
<keyword evidence="2" id="KW-1185">Reference proteome</keyword>
<organism evidence="1 2">
    <name type="scientific">Gilvimarinus japonicus</name>
    <dbReference type="NCBI Taxonomy" id="1796469"/>
    <lineage>
        <taxon>Bacteria</taxon>
        <taxon>Pseudomonadati</taxon>
        <taxon>Pseudomonadota</taxon>
        <taxon>Gammaproteobacteria</taxon>
        <taxon>Cellvibrionales</taxon>
        <taxon>Cellvibrionaceae</taxon>
        <taxon>Gilvimarinus</taxon>
    </lineage>
</organism>